<feature type="transmembrane region" description="Helical" evidence="1">
    <location>
        <begin position="273"/>
        <end position="294"/>
    </location>
</feature>
<sequence>MLSGSGPKGALISLKGQVWLLAKVVTAYIGAVIGAGFASGQEIMQFFILHGASGLKGVALATALFAYLGGYVMFLCTSLKSTGYKEILTLLLGSRVGKVIDILNLCMLLAGLSVMLSGSAAVFGEQFGLPARAGVLVVATLTAMVILGGLDGVLTANVFMVPLKFLAVSLISLAALRLGGGPVNLEPVVPAAAGVAGHWAVAGLLYVSYNMVVPVAVLSSLGRMVPRKIGVAGGVLGGLLLGAAVCLVTLAGLRHFPEASTYQIPLLYLAGRLGYGFQQALGLLIWLAILTTAIAQAHGFASRLAGGALKPYRIFGVGACLLALPLSGFSFAALVRLLYPLFGCVGLALLLALLAAPFSKFFRRPEKMLHIIKRFNIINRKI</sequence>
<keyword evidence="3" id="KW-1185">Reference proteome</keyword>
<gene>
    <name evidence="2" type="ORF">Psch_03876</name>
</gene>
<feature type="transmembrane region" description="Helical" evidence="1">
    <location>
        <begin position="338"/>
        <end position="358"/>
    </location>
</feature>
<feature type="transmembrane region" description="Helical" evidence="1">
    <location>
        <begin position="157"/>
        <end position="176"/>
    </location>
</feature>
<evidence type="ECO:0000313" key="2">
    <source>
        <dbReference type="EMBL" id="TEB04154.1"/>
    </source>
</evidence>
<dbReference type="PANTHER" id="PTHR37814:SF1">
    <property type="entry name" value="MEMBRANE PROTEIN"/>
    <property type="match status" value="1"/>
</dbReference>
<feature type="transmembrane region" description="Helical" evidence="1">
    <location>
        <begin position="196"/>
        <end position="217"/>
    </location>
</feature>
<proteinExistence type="predicted"/>
<accession>A0A4Y7R577</accession>
<name>A0A4Y7R577_9FIRM</name>
<evidence type="ECO:0000313" key="3">
    <source>
        <dbReference type="Proteomes" id="UP000298324"/>
    </source>
</evidence>
<dbReference type="Proteomes" id="UP000298324">
    <property type="component" value="Unassembled WGS sequence"/>
</dbReference>
<dbReference type="InterPro" id="IPR038728">
    <property type="entry name" value="YkvI-like"/>
</dbReference>
<keyword evidence="1" id="KW-0472">Membrane</keyword>
<feature type="transmembrane region" description="Helical" evidence="1">
    <location>
        <begin position="20"/>
        <end position="38"/>
    </location>
</feature>
<feature type="transmembrane region" description="Helical" evidence="1">
    <location>
        <begin position="314"/>
        <end position="332"/>
    </location>
</feature>
<feature type="transmembrane region" description="Helical" evidence="1">
    <location>
        <begin position="129"/>
        <end position="150"/>
    </location>
</feature>
<reference evidence="2 3" key="1">
    <citation type="journal article" date="2018" name="Environ. Microbiol.">
        <title>Novel energy conservation strategies and behaviour of Pelotomaculum schinkii driving syntrophic propionate catabolism.</title>
        <authorList>
            <person name="Hidalgo-Ahumada C.A.P."/>
            <person name="Nobu M.K."/>
            <person name="Narihiro T."/>
            <person name="Tamaki H."/>
            <person name="Liu W.T."/>
            <person name="Kamagata Y."/>
            <person name="Stams A.J.M."/>
            <person name="Imachi H."/>
            <person name="Sousa D.Z."/>
        </authorList>
    </citation>
    <scope>NUCLEOTIDE SEQUENCE [LARGE SCALE GENOMIC DNA]</scope>
    <source>
        <strain evidence="2 3">HH</strain>
    </source>
</reference>
<feature type="transmembrane region" description="Helical" evidence="1">
    <location>
        <begin position="99"/>
        <end position="123"/>
    </location>
</feature>
<organism evidence="2 3">
    <name type="scientific">Pelotomaculum schinkii</name>
    <dbReference type="NCBI Taxonomy" id="78350"/>
    <lineage>
        <taxon>Bacteria</taxon>
        <taxon>Bacillati</taxon>
        <taxon>Bacillota</taxon>
        <taxon>Clostridia</taxon>
        <taxon>Eubacteriales</taxon>
        <taxon>Desulfotomaculaceae</taxon>
        <taxon>Pelotomaculum</taxon>
    </lineage>
</organism>
<protein>
    <recommendedName>
        <fullName evidence="4">Membrane protein YkvI</fullName>
    </recommendedName>
</protein>
<dbReference type="EMBL" id="QFGA01000004">
    <property type="protein sequence ID" value="TEB04154.1"/>
    <property type="molecule type" value="Genomic_DNA"/>
</dbReference>
<comment type="caution">
    <text evidence="2">The sequence shown here is derived from an EMBL/GenBank/DDBJ whole genome shotgun (WGS) entry which is preliminary data.</text>
</comment>
<evidence type="ECO:0000256" key="1">
    <source>
        <dbReference type="SAM" id="Phobius"/>
    </source>
</evidence>
<dbReference type="AlphaFoldDB" id="A0A4Y7R577"/>
<dbReference type="PANTHER" id="PTHR37814">
    <property type="entry name" value="CONSERVED MEMBRANE PROTEIN"/>
    <property type="match status" value="1"/>
</dbReference>
<feature type="transmembrane region" description="Helical" evidence="1">
    <location>
        <begin position="58"/>
        <end position="79"/>
    </location>
</feature>
<keyword evidence="1" id="KW-0812">Transmembrane</keyword>
<evidence type="ECO:0008006" key="4">
    <source>
        <dbReference type="Google" id="ProtNLM"/>
    </source>
</evidence>
<keyword evidence="1" id="KW-1133">Transmembrane helix</keyword>
<feature type="transmembrane region" description="Helical" evidence="1">
    <location>
        <begin position="229"/>
        <end position="253"/>
    </location>
</feature>